<evidence type="ECO:0000256" key="4">
    <source>
        <dbReference type="ARBA" id="ARBA00022737"/>
    </source>
</evidence>
<keyword evidence="5" id="KW-0129">CBS domain</keyword>
<name>X1C195_9ZZZZ</name>
<reference evidence="8" key="1">
    <citation type="journal article" date="2014" name="Front. Microbiol.">
        <title>High frequency of phylogenetically diverse reductive dehalogenase-homologous genes in deep subseafloor sedimentary metagenomes.</title>
        <authorList>
            <person name="Kawai M."/>
            <person name="Futagami T."/>
            <person name="Toyoda A."/>
            <person name="Takaki Y."/>
            <person name="Nishi S."/>
            <person name="Hori S."/>
            <person name="Arai W."/>
            <person name="Tsubouchi T."/>
            <person name="Morono Y."/>
            <person name="Uchiyama I."/>
            <person name="Ito T."/>
            <person name="Fujiyama A."/>
            <person name="Inagaki F."/>
            <person name="Takami H."/>
        </authorList>
    </citation>
    <scope>NUCLEOTIDE SEQUENCE</scope>
    <source>
        <strain evidence="8">Expedition CK06-06</strain>
    </source>
</reference>
<keyword evidence="4" id="KW-0677">Repeat</keyword>
<evidence type="ECO:0000256" key="5">
    <source>
        <dbReference type="ARBA" id="ARBA00023122"/>
    </source>
</evidence>
<dbReference type="Pfam" id="PF01595">
    <property type="entry name" value="CNNM"/>
    <property type="match status" value="1"/>
</dbReference>
<keyword evidence="6" id="KW-0472">Membrane</keyword>
<protein>
    <recommendedName>
        <fullName evidence="7">CNNM transmembrane domain-containing protein</fullName>
    </recommendedName>
</protein>
<proteinExistence type="inferred from homology"/>
<dbReference type="Gene3D" id="3.10.580.10">
    <property type="entry name" value="CBS-domain"/>
    <property type="match status" value="1"/>
</dbReference>
<feature type="domain" description="CNNM transmembrane" evidence="7">
    <location>
        <begin position="7"/>
        <end position="185"/>
    </location>
</feature>
<comment type="similarity">
    <text evidence="2">Belongs to the UPF0053 family.</text>
</comment>
<keyword evidence="3" id="KW-1003">Cell membrane</keyword>
<dbReference type="InterPro" id="IPR002550">
    <property type="entry name" value="CNNM"/>
</dbReference>
<evidence type="ECO:0000313" key="8">
    <source>
        <dbReference type="EMBL" id="GAG90233.1"/>
    </source>
</evidence>
<feature type="transmembrane region" description="Helical" evidence="6">
    <location>
        <begin position="126"/>
        <end position="151"/>
    </location>
</feature>
<feature type="transmembrane region" description="Helical" evidence="6">
    <location>
        <begin position="88"/>
        <end position="106"/>
    </location>
</feature>
<accession>X1C195</accession>
<dbReference type="EMBL" id="BART01028368">
    <property type="protein sequence ID" value="GAG90233.1"/>
    <property type="molecule type" value="Genomic_DNA"/>
</dbReference>
<keyword evidence="6" id="KW-1133">Transmembrane helix</keyword>
<evidence type="ECO:0000256" key="1">
    <source>
        <dbReference type="ARBA" id="ARBA00004651"/>
    </source>
</evidence>
<evidence type="ECO:0000256" key="2">
    <source>
        <dbReference type="ARBA" id="ARBA00006337"/>
    </source>
</evidence>
<dbReference type="GO" id="GO:0005886">
    <property type="term" value="C:plasma membrane"/>
    <property type="evidence" value="ECO:0007669"/>
    <property type="project" value="UniProtKB-SubCell"/>
</dbReference>
<organism evidence="8">
    <name type="scientific">marine sediment metagenome</name>
    <dbReference type="NCBI Taxonomy" id="412755"/>
    <lineage>
        <taxon>unclassified sequences</taxon>
        <taxon>metagenomes</taxon>
        <taxon>ecological metagenomes</taxon>
    </lineage>
</organism>
<feature type="transmembrane region" description="Helical" evidence="6">
    <location>
        <begin position="58"/>
        <end position="81"/>
    </location>
</feature>
<dbReference type="AlphaFoldDB" id="X1C195"/>
<evidence type="ECO:0000256" key="6">
    <source>
        <dbReference type="SAM" id="Phobius"/>
    </source>
</evidence>
<evidence type="ECO:0000259" key="7">
    <source>
        <dbReference type="Pfam" id="PF01595"/>
    </source>
</evidence>
<gene>
    <name evidence="8" type="ORF">S01H4_50043</name>
</gene>
<sequence length="241" mass="27575">MLALMLIIFVVSLPVSVMFSGAEMAIGSISRDSLEKLAGSKVRGASHILGMIENKRRFLLMLLYGKVLSIVVGTVFLYTFFFMWGFTNGLSGLLTIVLSVFAYTLTEGLFSKLISTGEYENRVSRFSIFLYFLLVFNILMFPFTFFIDYVLSVFIKKKSELAEKEEALKELVKSETEYGVIKQDEEEMIQSIFEFSDTTVKEVMVPRIDMIAAEKIYPLMSLSSFLKRKDIPVFLFMKAEW</sequence>
<dbReference type="InterPro" id="IPR046342">
    <property type="entry name" value="CBS_dom_sf"/>
</dbReference>
<feature type="non-terminal residue" evidence="8">
    <location>
        <position position="241"/>
    </location>
</feature>
<comment type="caution">
    <text evidence="8">The sequence shown here is derived from an EMBL/GenBank/DDBJ whole genome shotgun (WGS) entry which is preliminary data.</text>
</comment>
<comment type="subcellular location">
    <subcellularLocation>
        <location evidence="1">Cell membrane</location>
        <topology evidence="1">Multi-pass membrane protein</topology>
    </subcellularLocation>
</comment>
<dbReference type="PANTHER" id="PTHR22777:SF32">
    <property type="entry name" value="UPF0053 INNER MEMBRANE PROTEIN YFJD"/>
    <property type="match status" value="1"/>
</dbReference>
<dbReference type="PANTHER" id="PTHR22777">
    <property type="entry name" value="HEMOLYSIN-RELATED"/>
    <property type="match status" value="1"/>
</dbReference>
<keyword evidence="6" id="KW-0812">Transmembrane</keyword>
<evidence type="ECO:0000256" key="3">
    <source>
        <dbReference type="ARBA" id="ARBA00022475"/>
    </source>
</evidence>